<dbReference type="GeneID" id="17257560"/>
<reference evidence="4" key="2">
    <citation type="submission" date="2024-10" db="UniProtKB">
        <authorList>
            <consortium name="EnsemblProtists"/>
        </authorList>
    </citation>
    <scope>IDENTIFICATION</scope>
</reference>
<dbReference type="SUPFAM" id="SSF56300">
    <property type="entry name" value="Metallo-dependent phosphatases"/>
    <property type="match status" value="1"/>
</dbReference>
<proteinExistence type="inferred from homology"/>
<dbReference type="Pfam" id="PF02872">
    <property type="entry name" value="5_nucleotid_C"/>
    <property type="match status" value="1"/>
</dbReference>
<dbReference type="InterPro" id="IPR008334">
    <property type="entry name" value="5'-Nucleotdase_C"/>
</dbReference>
<dbReference type="PROSITE" id="PS00018">
    <property type="entry name" value="EF_HAND_1"/>
    <property type="match status" value="1"/>
</dbReference>
<dbReference type="Gene3D" id="1.10.238.10">
    <property type="entry name" value="EF-hand"/>
    <property type="match status" value="1"/>
</dbReference>
<dbReference type="SUPFAM" id="SSF47473">
    <property type="entry name" value="EF-hand"/>
    <property type="match status" value="1"/>
</dbReference>
<dbReference type="OMA" id="RMIMIND"/>
<dbReference type="Proteomes" id="UP000013827">
    <property type="component" value="Unassembled WGS sequence"/>
</dbReference>
<reference evidence="5" key="1">
    <citation type="journal article" date="2013" name="Nature">
        <title>Pan genome of the phytoplankton Emiliania underpins its global distribution.</title>
        <authorList>
            <person name="Read B.A."/>
            <person name="Kegel J."/>
            <person name="Klute M.J."/>
            <person name="Kuo A."/>
            <person name="Lefebvre S.C."/>
            <person name="Maumus F."/>
            <person name="Mayer C."/>
            <person name="Miller J."/>
            <person name="Monier A."/>
            <person name="Salamov A."/>
            <person name="Young J."/>
            <person name="Aguilar M."/>
            <person name="Claverie J.M."/>
            <person name="Frickenhaus S."/>
            <person name="Gonzalez K."/>
            <person name="Herman E.K."/>
            <person name="Lin Y.C."/>
            <person name="Napier J."/>
            <person name="Ogata H."/>
            <person name="Sarno A.F."/>
            <person name="Shmutz J."/>
            <person name="Schroeder D."/>
            <person name="de Vargas C."/>
            <person name="Verret F."/>
            <person name="von Dassow P."/>
            <person name="Valentin K."/>
            <person name="Van de Peer Y."/>
            <person name="Wheeler G."/>
            <person name="Dacks J.B."/>
            <person name="Delwiche C.F."/>
            <person name="Dyhrman S.T."/>
            <person name="Glockner G."/>
            <person name="John U."/>
            <person name="Richards T."/>
            <person name="Worden A.Z."/>
            <person name="Zhang X."/>
            <person name="Grigoriev I.V."/>
            <person name="Allen A.E."/>
            <person name="Bidle K."/>
            <person name="Borodovsky M."/>
            <person name="Bowler C."/>
            <person name="Brownlee C."/>
            <person name="Cock J.M."/>
            <person name="Elias M."/>
            <person name="Gladyshev V.N."/>
            <person name="Groth M."/>
            <person name="Guda C."/>
            <person name="Hadaegh A."/>
            <person name="Iglesias-Rodriguez M.D."/>
            <person name="Jenkins J."/>
            <person name="Jones B.M."/>
            <person name="Lawson T."/>
            <person name="Leese F."/>
            <person name="Lindquist E."/>
            <person name="Lobanov A."/>
            <person name="Lomsadze A."/>
            <person name="Malik S.B."/>
            <person name="Marsh M.E."/>
            <person name="Mackinder L."/>
            <person name="Mock T."/>
            <person name="Mueller-Roeber B."/>
            <person name="Pagarete A."/>
            <person name="Parker M."/>
            <person name="Probert I."/>
            <person name="Quesneville H."/>
            <person name="Raines C."/>
            <person name="Rensing S.A."/>
            <person name="Riano-Pachon D.M."/>
            <person name="Richier S."/>
            <person name="Rokitta S."/>
            <person name="Shiraiwa Y."/>
            <person name="Soanes D.M."/>
            <person name="van der Giezen M."/>
            <person name="Wahlund T.M."/>
            <person name="Williams B."/>
            <person name="Wilson W."/>
            <person name="Wolfe G."/>
            <person name="Wurch L.L."/>
        </authorList>
    </citation>
    <scope>NUCLEOTIDE SEQUENCE</scope>
</reference>
<dbReference type="InterPro" id="IPR006179">
    <property type="entry name" value="5_nucleotidase/apyrase"/>
</dbReference>
<feature type="domain" description="EF-hand" evidence="3">
    <location>
        <begin position="554"/>
        <end position="589"/>
    </location>
</feature>
<sequence>MAVSGSNDRHSAMNSPPPEACGAFLRVVSINDVYKLDNYPRVATAVAAARASVAVRGGVALACLNGDFLSPCTVTALDGGKAMADALNYALIDYACLGNKEFDLPLPSLVRSLARFTHGKVLNQELAALPRFDCVRVGERTAVLAVLLTPDRTKYRPTGYPHAMPMAEACNVVWREAKAALGASGDLFLPMTHQPIKDDCALAACLAEHPELGVRTPILLGGHDHEVDVREAGGALIVKAGCDAASIAVVDVYWTASGEQKRACKVIAAKEFAEEASAATFVRRWQAFVQESMEVPLAPLRAPLSSKRVRFESAGQVGSFLCDLLKAALRSEGSQVQLVILHAAALMGRADYAAGQFTLANLYAELAIDTPLVVTKVSGDALRRAVSQTRLEQRASQRPSRNLLHHDSSACFADDTGGPGSIDRAPLLPDATYSLALPRLLLDTGLLTLPAGTEGRIPPLLSFFAAARLPLPEEEACMLAKQLVVRLCMRRAWLALLRSCSRSLNDGIWDDDGDGHLSRQEVERGLGRAVAHIDTDANGFLELEELLAALGDTASKGLARLMIQTLDRNRDGRVSLEELLSLADVFVRFEGFVS</sequence>
<dbReference type="PANTHER" id="PTHR11575:SF48">
    <property type="entry name" value="5'-NUCLEOTIDASE"/>
    <property type="match status" value="1"/>
</dbReference>
<dbReference type="PaxDb" id="2903-EOD11393"/>
<keyword evidence="5" id="KW-1185">Reference proteome</keyword>
<dbReference type="Gene3D" id="3.90.780.10">
    <property type="entry name" value="5'-Nucleotidase, C-terminal domain"/>
    <property type="match status" value="1"/>
</dbReference>
<dbReference type="InterPro" id="IPR036907">
    <property type="entry name" value="5'-Nucleotdase_C_sf"/>
</dbReference>
<dbReference type="PANTHER" id="PTHR11575">
    <property type="entry name" value="5'-NUCLEOTIDASE-RELATED"/>
    <property type="match status" value="1"/>
</dbReference>
<evidence type="ECO:0000313" key="5">
    <source>
        <dbReference type="Proteomes" id="UP000013827"/>
    </source>
</evidence>
<dbReference type="Pfam" id="PF13202">
    <property type="entry name" value="EF-hand_5"/>
    <property type="match status" value="1"/>
</dbReference>
<evidence type="ECO:0000256" key="1">
    <source>
        <dbReference type="ARBA" id="ARBA00006654"/>
    </source>
</evidence>
<dbReference type="InterPro" id="IPR002048">
    <property type="entry name" value="EF_hand_dom"/>
</dbReference>
<dbReference type="InterPro" id="IPR018247">
    <property type="entry name" value="EF_Hand_1_Ca_BS"/>
</dbReference>
<dbReference type="InterPro" id="IPR029052">
    <property type="entry name" value="Metallo-depent_PP-like"/>
</dbReference>
<dbReference type="SUPFAM" id="SSF55816">
    <property type="entry name" value="5'-nucleotidase (syn. UDP-sugar hydrolase), C-terminal domain"/>
    <property type="match status" value="1"/>
</dbReference>
<evidence type="ECO:0000256" key="2">
    <source>
        <dbReference type="ARBA" id="ARBA00022837"/>
    </source>
</evidence>
<dbReference type="EnsemblProtists" id="EOD11393">
    <property type="protein sequence ID" value="EOD11393"/>
    <property type="gene ID" value="EMIHUDRAFT_214750"/>
</dbReference>
<dbReference type="RefSeq" id="XP_005763822.1">
    <property type="nucleotide sequence ID" value="XM_005763765.1"/>
</dbReference>
<dbReference type="GO" id="GO:0009166">
    <property type="term" value="P:nucleotide catabolic process"/>
    <property type="evidence" value="ECO:0007669"/>
    <property type="project" value="InterPro"/>
</dbReference>
<dbReference type="InterPro" id="IPR011992">
    <property type="entry name" value="EF-hand-dom_pair"/>
</dbReference>
<dbReference type="GO" id="GO:0016787">
    <property type="term" value="F:hydrolase activity"/>
    <property type="evidence" value="ECO:0007669"/>
    <property type="project" value="InterPro"/>
</dbReference>
<dbReference type="HOGENOM" id="CLU_005854_7_2_1"/>
<organism evidence="4 5">
    <name type="scientific">Emiliania huxleyi (strain CCMP1516)</name>
    <dbReference type="NCBI Taxonomy" id="280463"/>
    <lineage>
        <taxon>Eukaryota</taxon>
        <taxon>Haptista</taxon>
        <taxon>Haptophyta</taxon>
        <taxon>Prymnesiophyceae</taxon>
        <taxon>Isochrysidales</taxon>
        <taxon>Noelaerhabdaceae</taxon>
        <taxon>Emiliania</taxon>
    </lineage>
</organism>
<name>A0A0D3IJF8_EMIH1</name>
<keyword evidence="2" id="KW-0106">Calcium</keyword>
<dbReference type="STRING" id="2903.R1BN31"/>
<dbReference type="AlphaFoldDB" id="A0A0D3IJF8"/>
<dbReference type="SMART" id="SM00054">
    <property type="entry name" value="EFh"/>
    <property type="match status" value="2"/>
</dbReference>
<comment type="similarity">
    <text evidence="1">Belongs to the 5'-nucleotidase family.</text>
</comment>
<dbReference type="eggNOG" id="KOG4419">
    <property type="taxonomic scope" value="Eukaryota"/>
</dbReference>
<dbReference type="GO" id="GO:0005509">
    <property type="term" value="F:calcium ion binding"/>
    <property type="evidence" value="ECO:0007669"/>
    <property type="project" value="InterPro"/>
</dbReference>
<dbReference type="PROSITE" id="PS50222">
    <property type="entry name" value="EF_HAND_2"/>
    <property type="match status" value="1"/>
</dbReference>
<dbReference type="Gene3D" id="3.60.21.10">
    <property type="match status" value="1"/>
</dbReference>
<dbReference type="KEGG" id="ehx:EMIHUDRAFT_214750"/>
<protein>
    <recommendedName>
        <fullName evidence="3">EF-hand domain-containing protein</fullName>
    </recommendedName>
</protein>
<accession>A0A0D3IJF8</accession>
<evidence type="ECO:0000313" key="4">
    <source>
        <dbReference type="EnsemblProtists" id="EOD11393"/>
    </source>
</evidence>
<evidence type="ECO:0000259" key="3">
    <source>
        <dbReference type="PROSITE" id="PS50222"/>
    </source>
</evidence>